<dbReference type="InterPro" id="IPR051395">
    <property type="entry name" value="Cytochrome_c_Peroxidase/MauG"/>
</dbReference>
<evidence type="ECO:0000256" key="4">
    <source>
        <dbReference type="ARBA" id="ARBA00022729"/>
    </source>
</evidence>
<dbReference type="EMBL" id="RQFY01000004">
    <property type="protein sequence ID" value="TGL34554.1"/>
    <property type="molecule type" value="Genomic_DNA"/>
</dbReference>
<comment type="subcellular location">
    <subcellularLocation>
        <location evidence="1">Cell envelope</location>
    </subcellularLocation>
</comment>
<dbReference type="PROSITE" id="PS51007">
    <property type="entry name" value="CYTC"/>
    <property type="match status" value="2"/>
</dbReference>
<feature type="domain" description="Cytochrome c" evidence="9">
    <location>
        <begin position="69"/>
        <end position="190"/>
    </location>
</feature>
<feature type="signal peptide" evidence="8">
    <location>
        <begin position="1"/>
        <end position="30"/>
    </location>
</feature>
<proteinExistence type="predicted"/>
<dbReference type="GO" id="GO:0020037">
    <property type="term" value="F:heme binding"/>
    <property type="evidence" value="ECO:0007669"/>
    <property type="project" value="InterPro"/>
</dbReference>
<dbReference type="PANTHER" id="PTHR30600">
    <property type="entry name" value="CYTOCHROME C PEROXIDASE-RELATED"/>
    <property type="match status" value="1"/>
</dbReference>
<keyword evidence="3 7" id="KW-0479">Metal-binding</keyword>
<feature type="chain" id="PRO_5020365296" description="Cytochrome c domain-containing protein" evidence="8">
    <location>
        <begin position="31"/>
        <end position="464"/>
    </location>
</feature>
<dbReference type="GO" id="GO:0004130">
    <property type="term" value="F:cytochrome-c peroxidase activity"/>
    <property type="evidence" value="ECO:0007669"/>
    <property type="project" value="TreeGrafter"/>
</dbReference>
<dbReference type="GO" id="GO:0046872">
    <property type="term" value="F:metal ion binding"/>
    <property type="evidence" value="ECO:0007669"/>
    <property type="project" value="UniProtKB-KW"/>
</dbReference>
<keyword evidence="11" id="KW-1185">Reference proteome</keyword>
<evidence type="ECO:0000313" key="10">
    <source>
        <dbReference type="EMBL" id="TGL34554.1"/>
    </source>
</evidence>
<keyword evidence="2 7" id="KW-0349">Heme</keyword>
<comment type="caution">
    <text evidence="10">The sequence shown here is derived from an EMBL/GenBank/DDBJ whole genome shotgun (WGS) entry which is preliminary data.</text>
</comment>
<evidence type="ECO:0000313" key="11">
    <source>
        <dbReference type="Proteomes" id="UP000297871"/>
    </source>
</evidence>
<evidence type="ECO:0000256" key="5">
    <source>
        <dbReference type="ARBA" id="ARBA00023002"/>
    </source>
</evidence>
<dbReference type="OrthoDB" id="9805202at2"/>
<feature type="domain" description="Cytochrome c" evidence="9">
    <location>
        <begin position="284"/>
        <end position="441"/>
    </location>
</feature>
<dbReference type="PANTHER" id="PTHR30600:SF10">
    <property type="entry name" value="BLL6722 PROTEIN"/>
    <property type="match status" value="1"/>
</dbReference>
<protein>
    <recommendedName>
        <fullName evidence="9">Cytochrome c domain-containing protein</fullName>
    </recommendedName>
</protein>
<keyword evidence="6 7" id="KW-0408">Iron</keyword>
<dbReference type="GO" id="GO:0009055">
    <property type="term" value="F:electron transfer activity"/>
    <property type="evidence" value="ECO:0007669"/>
    <property type="project" value="InterPro"/>
</dbReference>
<evidence type="ECO:0000256" key="2">
    <source>
        <dbReference type="ARBA" id="ARBA00022617"/>
    </source>
</evidence>
<evidence type="ECO:0000256" key="8">
    <source>
        <dbReference type="SAM" id="SignalP"/>
    </source>
</evidence>
<dbReference type="AlphaFoldDB" id="A0A4R9J9I7"/>
<keyword evidence="4 8" id="KW-0732">Signal</keyword>
<gene>
    <name evidence="10" type="ORF">EHQ52_08615</name>
</gene>
<dbReference type="SUPFAM" id="SSF46626">
    <property type="entry name" value="Cytochrome c"/>
    <property type="match status" value="2"/>
</dbReference>
<accession>A0A4R9J9I7</accession>
<evidence type="ECO:0000256" key="6">
    <source>
        <dbReference type="ARBA" id="ARBA00023004"/>
    </source>
</evidence>
<name>A0A4R9J9I7_9LEPT</name>
<dbReference type="InterPro" id="IPR009056">
    <property type="entry name" value="Cyt_c-like_dom"/>
</dbReference>
<keyword evidence="5" id="KW-0560">Oxidoreductase</keyword>
<dbReference type="Pfam" id="PF03150">
    <property type="entry name" value="CCP_MauG"/>
    <property type="match status" value="1"/>
</dbReference>
<dbReference type="InterPro" id="IPR004852">
    <property type="entry name" value="Di-haem_cyt_c_peroxidsae"/>
</dbReference>
<sequence length="464" mass="50310">MKRLGNISNYILFFLAAFCTVCSPKLSASADGLAVFAFLDLETEDDRLRRVLASNQVGPLDKHESPSAAVLKLGEALFFDKILSGNKNISCATCHNPGLVSGDTLSLSIGEGGAGSGPTRSLNTGVFIHRNSMELHNRSSLEWKSFFWDGRISIDENSNFVSPSGVVLPSSGLKSLLAAQAMIPVLSRTEMLGQSGSNSLANISDSNPQAIWNGLLQRLLDIPEYVNLFQDAYPEIDVSELGFEDASNALGDFTGHLWDTTDSGNWDLSPWNRYLDGDNSALNSKAKSGAFLFYGKAGCSRCHSGSLMTDQKFHNLAIPQFGPGFGADSPLDKGRFGVSGNTNDTFAFRTPSLREVSYTSPYFHNGAYTSLRDVIRHHLRPRDFLLNYDPNNIPTDLRSSYLSSSTVKNEILATLDPLLNVNIVLSEDEMDQLLEFLSALSSPTTLSLGNKIPATVPSGLSVSD</sequence>
<dbReference type="RefSeq" id="WP_135614784.1">
    <property type="nucleotide sequence ID" value="NZ_RQFY01000004.1"/>
</dbReference>
<reference evidence="10" key="1">
    <citation type="journal article" date="2019" name="PLoS Negl. Trop. Dis.">
        <title>Revisiting the worldwide diversity of Leptospira species in the environment.</title>
        <authorList>
            <person name="Vincent A.T."/>
            <person name="Schiettekatte O."/>
            <person name="Bourhy P."/>
            <person name="Veyrier F.J."/>
            <person name="Picardeau M."/>
        </authorList>
    </citation>
    <scope>NUCLEOTIDE SEQUENCE [LARGE SCALE GENOMIC DNA]</scope>
    <source>
        <strain evidence="10">201800265</strain>
    </source>
</reference>
<dbReference type="InterPro" id="IPR036909">
    <property type="entry name" value="Cyt_c-like_dom_sf"/>
</dbReference>
<evidence type="ECO:0000256" key="7">
    <source>
        <dbReference type="PROSITE-ProRule" id="PRU00433"/>
    </source>
</evidence>
<evidence type="ECO:0000256" key="3">
    <source>
        <dbReference type="ARBA" id="ARBA00022723"/>
    </source>
</evidence>
<evidence type="ECO:0000259" key="9">
    <source>
        <dbReference type="PROSITE" id="PS51007"/>
    </source>
</evidence>
<dbReference type="Gene3D" id="1.10.760.10">
    <property type="entry name" value="Cytochrome c-like domain"/>
    <property type="match status" value="2"/>
</dbReference>
<evidence type="ECO:0000256" key="1">
    <source>
        <dbReference type="ARBA" id="ARBA00004196"/>
    </source>
</evidence>
<dbReference type="Proteomes" id="UP000297871">
    <property type="component" value="Unassembled WGS sequence"/>
</dbReference>
<organism evidence="10 11">
    <name type="scientific">Leptospira koniambonensis</name>
    <dbReference type="NCBI Taxonomy" id="2484950"/>
    <lineage>
        <taxon>Bacteria</taxon>
        <taxon>Pseudomonadati</taxon>
        <taxon>Spirochaetota</taxon>
        <taxon>Spirochaetia</taxon>
        <taxon>Leptospirales</taxon>
        <taxon>Leptospiraceae</taxon>
        <taxon>Leptospira</taxon>
    </lineage>
</organism>
<dbReference type="GO" id="GO:0030313">
    <property type="term" value="C:cell envelope"/>
    <property type="evidence" value="ECO:0007669"/>
    <property type="project" value="UniProtKB-SubCell"/>
</dbReference>